<name>A0ACB9AJM7_CICIN</name>
<reference evidence="2" key="1">
    <citation type="journal article" date="2022" name="Mol. Ecol. Resour.">
        <title>The genomes of chicory, endive, great burdock and yacon provide insights into Asteraceae palaeo-polyploidization history and plant inulin production.</title>
        <authorList>
            <person name="Fan W."/>
            <person name="Wang S."/>
            <person name="Wang H."/>
            <person name="Wang A."/>
            <person name="Jiang F."/>
            <person name="Liu H."/>
            <person name="Zhao H."/>
            <person name="Xu D."/>
            <person name="Zhang Y."/>
        </authorList>
    </citation>
    <scope>NUCLEOTIDE SEQUENCE [LARGE SCALE GENOMIC DNA]</scope>
    <source>
        <strain evidence="2">cv. Punajuju</strain>
    </source>
</reference>
<evidence type="ECO:0000313" key="2">
    <source>
        <dbReference type="Proteomes" id="UP001055811"/>
    </source>
</evidence>
<accession>A0ACB9AJM7</accession>
<reference evidence="1 2" key="2">
    <citation type="journal article" date="2022" name="Mol. Ecol. Resour.">
        <title>The genomes of chicory, endive, great burdock and yacon provide insights into Asteraceae paleo-polyploidization history and plant inulin production.</title>
        <authorList>
            <person name="Fan W."/>
            <person name="Wang S."/>
            <person name="Wang H."/>
            <person name="Wang A."/>
            <person name="Jiang F."/>
            <person name="Liu H."/>
            <person name="Zhao H."/>
            <person name="Xu D."/>
            <person name="Zhang Y."/>
        </authorList>
    </citation>
    <scope>NUCLEOTIDE SEQUENCE [LARGE SCALE GENOMIC DNA]</scope>
    <source>
        <strain evidence="2">cv. Punajuju</strain>
        <tissue evidence="1">Leaves</tissue>
    </source>
</reference>
<dbReference type="EMBL" id="CM042015">
    <property type="protein sequence ID" value="KAI3710067.1"/>
    <property type="molecule type" value="Genomic_DNA"/>
</dbReference>
<dbReference type="Proteomes" id="UP001055811">
    <property type="component" value="Linkage Group LG07"/>
</dbReference>
<sequence>MRPPRSVESSRRSHWHQEALLEKARREEVDVSTVHEEVCCPIRLESAYEDLWFQRVPMRDTFITHRAFCDALAHESARAQPPTHATISNSDQPVQQSFLIEEPVLH</sequence>
<keyword evidence="2" id="KW-1185">Reference proteome</keyword>
<proteinExistence type="predicted"/>
<protein>
    <submittedName>
        <fullName evidence="1">Uncharacterized protein</fullName>
    </submittedName>
</protein>
<evidence type="ECO:0000313" key="1">
    <source>
        <dbReference type="EMBL" id="KAI3710067.1"/>
    </source>
</evidence>
<organism evidence="1 2">
    <name type="scientific">Cichorium intybus</name>
    <name type="common">Chicory</name>
    <dbReference type="NCBI Taxonomy" id="13427"/>
    <lineage>
        <taxon>Eukaryota</taxon>
        <taxon>Viridiplantae</taxon>
        <taxon>Streptophyta</taxon>
        <taxon>Embryophyta</taxon>
        <taxon>Tracheophyta</taxon>
        <taxon>Spermatophyta</taxon>
        <taxon>Magnoliopsida</taxon>
        <taxon>eudicotyledons</taxon>
        <taxon>Gunneridae</taxon>
        <taxon>Pentapetalae</taxon>
        <taxon>asterids</taxon>
        <taxon>campanulids</taxon>
        <taxon>Asterales</taxon>
        <taxon>Asteraceae</taxon>
        <taxon>Cichorioideae</taxon>
        <taxon>Cichorieae</taxon>
        <taxon>Cichoriinae</taxon>
        <taxon>Cichorium</taxon>
    </lineage>
</organism>
<gene>
    <name evidence="1" type="ORF">L2E82_39840</name>
</gene>
<comment type="caution">
    <text evidence="1">The sequence shown here is derived from an EMBL/GenBank/DDBJ whole genome shotgun (WGS) entry which is preliminary data.</text>
</comment>